<evidence type="ECO:0000256" key="11">
    <source>
        <dbReference type="SAM" id="MobiDB-lite"/>
    </source>
</evidence>
<dbReference type="Gene3D" id="4.10.970.10">
    <property type="entry name" value="Ku70, bridge and pillars"/>
    <property type="match status" value="1"/>
</dbReference>
<evidence type="ECO:0000256" key="10">
    <source>
        <dbReference type="ARBA" id="ARBA00023242"/>
    </source>
</evidence>
<keyword evidence="6" id="KW-0067">ATP-binding</keyword>
<evidence type="ECO:0000256" key="2">
    <source>
        <dbReference type="ARBA" id="ARBA00022741"/>
    </source>
</evidence>
<dbReference type="InterPro" id="IPR027388">
    <property type="entry name" value="Ku70_bridge/pillars_dom_sf"/>
</dbReference>
<dbReference type="InterPro" id="IPR006164">
    <property type="entry name" value="DNA_bd_Ku70/Ku80"/>
</dbReference>
<accession>A0AAD2FMU0</accession>
<dbReference type="GO" id="GO:0005524">
    <property type="term" value="F:ATP binding"/>
    <property type="evidence" value="ECO:0007669"/>
    <property type="project" value="UniProtKB-KW"/>
</dbReference>
<dbReference type="InterPro" id="IPR006165">
    <property type="entry name" value="Ku70"/>
</dbReference>
<dbReference type="SMART" id="SM00513">
    <property type="entry name" value="SAP"/>
    <property type="match status" value="1"/>
</dbReference>
<keyword evidence="7" id="KW-0238">DNA-binding</keyword>
<evidence type="ECO:0000259" key="12">
    <source>
        <dbReference type="PROSITE" id="PS50800"/>
    </source>
</evidence>
<dbReference type="InterPro" id="IPR036361">
    <property type="entry name" value="SAP_dom_sf"/>
</dbReference>
<keyword evidence="10" id="KW-0539">Nucleus</keyword>
<dbReference type="PANTHER" id="PTHR12604:SF2">
    <property type="entry name" value="X-RAY REPAIR CROSS-COMPLEMENTING PROTEIN 6"/>
    <property type="match status" value="1"/>
</dbReference>
<dbReference type="PROSITE" id="PS50800">
    <property type="entry name" value="SAP"/>
    <property type="match status" value="1"/>
</dbReference>
<feature type="domain" description="SAP" evidence="12">
    <location>
        <begin position="715"/>
        <end position="749"/>
    </location>
</feature>
<evidence type="ECO:0000256" key="3">
    <source>
        <dbReference type="ARBA" id="ARBA00022763"/>
    </source>
</evidence>
<dbReference type="GO" id="GO:0042162">
    <property type="term" value="F:telomeric DNA binding"/>
    <property type="evidence" value="ECO:0007669"/>
    <property type="project" value="InterPro"/>
</dbReference>
<sequence length="762" mass="85834">MDDESLFGADLFGEEPDWANDDYQSQGQDGTEGPLDQGAQHVLMLLDCRVDMFRTFGAGNDKSAMDNGLQVAKALLQDTVRTTVSQRTGKRNGIGIVLFNTKRQTSSKTAMEEEDCDDDDGKQNQGVHILMPLIPPGISHVLDLNQCLEKERNVQEEFQQESQENSGDIMAPLQTALEVCQDMFKKAKCVKDAFSNSNPVVDSKSIWIFTSHDNPYPGALQQMKTIADEAKEQNVKIIVWPMATGGNSEMEDVSDGDSPRGYNDPSFDHSLFYQDIVSYAPFASPMSTMEEFEEALEELRHDYKKPRRAYYGPMRLPDWRKRILDEKDAQDDEDKDKDTAIMIDWFKFVQLAKKPSTVQIDLQTKLETIKVTNLIDDHGEVLATVKRGNTFDRTTSETMQPGLHRIRTFADFAGELVPMSQSEMKELKNAASGKLDSSNLVLLGFRPSHLIPFYHAIDSAYLVYPQVDGNDREAQQDNRNAFINLRAAMIRKNVVAIGEVLFRVGWTSKLVVIRPLHELLDKEEGTQRLPPGLMVVPLPFEDDIREPELDEAMKELRLQSTMAEGLARNGANLEDGGAAPDLTSSLSTSINLMENTHTGYVASEELVQAAMDVIEKRTVDEDIQLGEDLENAALQKFFDYIEAIAMEDPFFEARTEFDTEVPDEDVLKAAGTQIERFKILLPDDAEKPKVAGRKRKMVEDDSGINWVELYEEGALDSCKLPELKKYLRSIGEKLSGKKSDLVLRVQEHIHKSQKTIKVKREI</sequence>
<dbReference type="Proteomes" id="UP001295423">
    <property type="component" value="Unassembled WGS sequence"/>
</dbReference>
<dbReference type="Gene3D" id="2.40.290.10">
    <property type="match status" value="1"/>
</dbReference>
<comment type="caution">
    <text evidence="13">The sequence shown here is derived from an EMBL/GenBank/DDBJ whole genome shotgun (WGS) entry which is preliminary data.</text>
</comment>
<evidence type="ECO:0000256" key="9">
    <source>
        <dbReference type="ARBA" id="ARBA00023204"/>
    </source>
</evidence>
<dbReference type="Pfam" id="PF02735">
    <property type="entry name" value="Ku"/>
    <property type="match status" value="1"/>
</dbReference>
<feature type="region of interest" description="Disordered" evidence="11">
    <location>
        <begin position="1"/>
        <end position="36"/>
    </location>
</feature>
<dbReference type="AlphaFoldDB" id="A0AAD2FMU0"/>
<name>A0AAD2FMU0_9STRA</name>
<evidence type="ECO:0000256" key="8">
    <source>
        <dbReference type="ARBA" id="ARBA00023172"/>
    </source>
</evidence>
<evidence type="ECO:0000256" key="6">
    <source>
        <dbReference type="ARBA" id="ARBA00022840"/>
    </source>
</evidence>
<reference evidence="13" key="1">
    <citation type="submission" date="2023-08" db="EMBL/GenBank/DDBJ databases">
        <authorList>
            <person name="Audoor S."/>
            <person name="Bilcke G."/>
        </authorList>
    </citation>
    <scope>NUCLEOTIDE SEQUENCE</scope>
</reference>
<dbReference type="InterPro" id="IPR036465">
    <property type="entry name" value="vWFA_dom_sf"/>
</dbReference>
<dbReference type="InterPro" id="IPR005161">
    <property type="entry name" value="Ku_N"/>
</dbReference>
<keyword evidence="4" id="KW-0378">Hydrolase</keyword>
<dbReference type="Pfam" id="PF03731">
    <property type="entry name" value="Ku_N"/>
    <property type="match status" value="1"/>
</dbReference>
<dbReference type="InterPro" id="IPR016194">
    <property type="entry name" value="SPOC-like_C_dom_sf"/>
</dbReference>
<dbReference type="SUPFAM" id="SSF53300">
    <property type="entry name" value="vWA-like"/>
    <property type="match status" value="1"/>
</dbReference>
<keyword evidence="2" id="KW-0547">Nucleotide-binding</keyword>
<dbReference type="GO" id="GO:0043564">
    <property type="term" value="C:Ku70:Ku80 complex"/>
    <property type="evidence" value="ECO:0007669"/>
    <property type="project" value="InterPro"/>
</dbReference>
<dbReference type="PANTHER" id="PTHR12604">
    <property type="entry name" value="KU AUTOANTIGEN DNA HELICASE"/>
    <property type="match status" value="1"/>
</dbReference>
<dbReference type="GO" id="GO:0006303">
    <property type="term" value="P:double-strand break repair via nonhomologous end joining"/>
    <property type="evidence" value="ECO:0007669"/>
    <property type="project" value="InterPro"/>
</dbReference>
<dbReference type="Gene3D" id="1.10.1600.10">
    <property type="match status" value="1"/>
</dbReference>
<protein>
    <recommendedName>
        <fullName evidence="12">SAP domain-containing protein</fullName>
    </recommendedName>
</protein>
<dbReference type="PIRSF" id="PIRSF003033">
    <property type="entry name" value="Ku70"/>
    <property type="match status" value="1"/>
</dbReference>
<evidence type="ECO:0000256" key="7">
    <source>
        <dbReference type="ARBA" id="ARBA00023125"/>
    </source>
</evidence>
<dbReference type="GO" id="GO:0004386">
    <property type="term" value="F:helicase activity"/>
    <property type="evidence" value="ECO:0007669"/>
    <property type="project" value="UniProtKB-KW"/>
</dbReference>
<keyword evidence="8" id="KW-0233">DNA recombination</keyword>
<dbReference type="GO" id="GO:0006310">
    <property type="term" value="P:DNA recombination"/>
    <property type="evidence" value="ECO:0007669"/>
    <property type="project" value="UniProtKB-KW"/>
</dbReference>
<proteinExistence type="predicted"/>
<dbReference type="GO" id="GO:0000723">
    <property type="term" value="P:telomere maintenance"/>
    <property type="evidence" value="ECO:0007669"/>
    <property type="project" value="InterPro"/>
</dbReference>
<dbReference type="InterPro" id="IPR003034">
    <property type="entry name" value="SAP_dom"/>
</dbReference>
<dbReference type="Gene3D" id="3.40.50.410">
    <property type="entry name" value="von Willebrand factor, type A domain"/>
    <property type="match status" value="1"/>
</dbReference>
<dbReference type="SUPFAM" id="SSF68906">
    <property type="entry name" value="SAP domain"/>
    <property type="match status" value="1"/>
</dbReference>
<organism evidence="13 14">
    <name type="scientific">Cylindrotheca closterium</name>
    <dbReference type="NCBI Taxonomy" id="2856"/>
    <lineage>
        <taxon>Eukaryota</taxon>
        <taxon>Sar</taxon>
        <taxon>Stramenopiles</taxon>
        <taxon>Ochrophyta</taxon>
        <taxon>Bacillariophyta</taxon>
        <taxon>Bacillariophyceae</taxon>
        <taxon>Bacillariophycidae</taxon>
        <taxon>Bacillariales</taxon>
        <taxon>Bacillariaceae</taxon>
        <taxon>Cylindrotheca</taxon>
    </lineage>
</organism>
<evidence type="ECO:0000256" key="1">
    <source>
        <dbReference type="ARBA" id="ARBA00004123"/>
    </source>
</evidence>
<dbReference type="Pfam" id="PF02037">
    <property type="entry name" value="SAP"/>
    <property type="match status" value="1"/>
</dbReference>
<evidence type="ECO:0000313" key="13">
    <source>
        <dbReference type="EMBL" id="CAJ1946544.1"/>
    </source>
</evidence>
<evidence type="ECO:0000256" key="5">
    <source>
        <dbReference type="ARBA" id="ARBA00022806"/>
    </source>
</evidence>
<keyword evidence="3" id="KW-0227">DNA damage</keyword>
<keyword evidence="5" id="KW-0347">Helicase</keyword>
<dbReference type="GO" id="GO:0003690">
    <property type="term" value="F:double-stranded DNA binding"/>
    <property type="evidence" value="ECO:0007669"/>
    <property type="project" value="TreeGrafter"/>
</dbReference>
<dbReference type="SUPFAM" id="SSF100939">
    <property type="entry name" value="SPOC domain-like"/>
    <property type="match status" value="1"/>
</dbReference>
<evidence type="ECO:0000313" key="14">
    <source>
        <dbReference type="Proteomes" id="UP001295423"/>
    </source>
</evidence>
<keyword evidence="14" id="KW-1185">Reference proteome</keyword>
<evidence type="ECO:0000256" key="4">
    <source>
        <dbReference type="ARBA" id="ARBA00022801"/>
    </source>
</evidence>
<keyword evidence="9" id="KW-0234">DNA repair</keyword>
<comment type="subcellular location">
    <subcellularLocation>
        <location evidence="1">Nucleus</location>
    </subcellularLocation>
</comment>
<dbReference type="SMART" id="SM00559">
    <property type="entry name" value="Ku78"/>
    <property type="match status" value="1"/>
</dbReference>
<dbReference type="GO" id="GO:0003684">
    <property type="term" value="F:damaged DNA binding"/>
    <property type="evidence" value="ECO:0007669"/>
    <property type="project" value="InterPro"/>
</dbReference>
<dbReference type="EMBL" id="CAKOGP040001713">
    <property type="protein sequence ID" value="CAJ1946544.1"/>
    <property type="molecule type" value="Genomic_DNA"/>
</dbReference>
<dbReference type="GO" id="GO:0016787">
    <property type="term" value="F:hydrolase activity"/>
    <property type="evidence" value="ECO:0007669"/>
    <property type="project" value="UniProtKB-KW"/>
</dbReference>
<gene>
    <name evidence="13" type="ORF">CYCCA115_LOCUS10685</name>
</gene>